<sequence length="230" mass="23956" precursor="true">MNAFWTKSLCGLAIVMLATPSSFAMLAVDFNKTNTAANTQAGFVGVGVGGATVTGSSVGSSVNVSLATNPGGAIDDRDRDADNGTTSPSPTNLSKDFVFGVRGQGSNYLDVILSGVDAGTYTFTGYFHDSFPANDSVRDATMDVDFREGINSFTDAFTTARTDDSMSPIGEGSFTFTSTGGDLTFRIASDKNGHLINGFTLAAVPEAGAFLVWSVLSGVAVVRHRRKRSA</sequence>
<keyword evidence="2" id="KW-0812">Transmembrane</keyword>
<dbReference type="EMBL" id="SIHJ01000001">
    <property type="protein sequence ID" value="TWT37123.1"/>
    <property type="molecule type" value="Genomic_DNA"/>
</dbReference>
<feature type="signal peptide" evidence="3">
    <location>
        <begin position="1"/>
        <end position="24"/>
    </location>
</feature>
<proteinExistence type="predicted"/>
<feature type="region of interest" description="Disordered" evidence="1">
    <location>
        <begin position="69"/>
        <end position="91"/>
    </location>
</feature>
<organism evidence="4 5">
    <name type="scientific">Posidoniimonas corsicana</name>
    <dbReference type="NCBI Taxonomy" id="1938618"/>
    <lineage>
        <taxon>Bacteria</taxon>
        <taxon>Pseudomonadati</taxon>
        <taxon>Planctomycetota</taxon>
        <taxon>Planctomycetia</taxon>
        <taxon>Pirellulales</taxon>
        <taxon>Lacipirellulaceae</taxon>
        <taxon>Posidoniimonas</taxon>
    </lineage>
</organism>
<name>A0A5C5VGE1_9BACT</name>
<keyword evidence="2" id="KW-1133">Transmembrane helix</keyword>
<gene>
    <name evidence="4" type="ORF">KOR34_20700</name>
</gene>
<keyword evidence="5" id="KW-1185">Reference proteome</keyword>
<evidence type="ECO:0000256" key="2">
    <source>
        <dbReference type="SAM" id="Phobius"/>
    </source>
</evidence>
<evidence type="ECO:0008006" key="6">
    <source>
        <dbReference type="Google" id="ProtNLM"/>
    </source>
</evidence>
<evidence type="ECO:0000313" key="5">
    <source>
        <dbReference type="Proteomes" id="UP000316714"/>
    </source>
</evidence>
<dbReference type="AlphaFoldDB" id="A0A5C5VGE1"/>
<reference evidence="4 5" key="1">
    <citation type="submission" date="2019-02" db="EMBL/GenBank/DDBJ databases">
        <title>Deep-cultivation of Planctomycetes and their phenomic and genomic characterization uncovers novel biology.</title>
        <authorList>
            <person name="Wiegand S."/>
            <person name="Jogler M."/>
            <person name="Boedeker C."/>
            <person name="Pinto D."/>
            <person name="Vollmers J."/>
            <person name="Rivas-Marin E."/>
            <person name="Kohn T."/>
            <person name="Peeters S.H."/>
            <person name="Heuer A."/>
            <person name="Rast P."/>
            <person name="Oberbeckmann S."/>
            <person name="Bunk B."/>
            <person name="Jeske O."/>
            <person name="Meyerdierks A."/>
            <person name="Storesund J.E."/>
            <person name="Kallscheuer N."/>
            <person name="Luecker S."/>
            <person name="Lage O.M."/>
            <person name="Pohl T."/>
            <person name="Merkel B.J."/>
            <person name="Hornburger P."/>
            <person name="Mueller R.-W."/>
            <person name="Bruemmer F."/>
            <person name="Labrenz M."/>
            <person name="Spormann A.M."/>
            <person name="Op Den Camp H."/>
            <person name="Overmann J."/>
            <person name="Amann R."/>
            <person name="Jetten M.S.M."/>
            <person name="Mascher T."/>
            <person name="Medema M.H."/>
            <person name="Devos D.P."/>
            <person name="Kaster A.-K."/>
            <person name="Ovreas L."/>
            <person name="Rohde M."/>
            <person name="Galperin M.Y."/>
            <person name="Jogler C."/>
        </authorList>
    </citation>
    <scope>NUCLEOTIDE SEQUENCE [LARGE SCALE GENOMIC DNA]</scope>
    <source>
        <strain evidence="4 5">KOR34</strain>
    </source>
</reference>
<feature type="chain" id="PRO_5023021481" description="PEP-CTERM protein-sorting domain-containing protein" evidence="3">
    <location>
        <begin position="25"/>
        <end position="230"/>
    </location>
</feature>
<keyword evidence="2" id="KW-0472">Membrane</keyword>
<evidence type="ECO:0000313" key="4">
    <source>
        <dbReference type="EMBL" id="TWT37123.1"/>
    </source>
</evidence>
<dbReference type="RefSeq" id="WP_146564478.1">
    <property type="nucleotide sequence ID" value="NZ_SIHJ01000001.1"/>
</dbReference>
<evidence type="ECO:0000256" key="3">
    <source>
        <dbReference type="SAM" id="SignalP"/>
    </source>
</evidence>
<keyword evidence="3" id="KW-0732">Signal</keyword>
<feature type="transmembrane region" description="Helical" evidence="2">
    <location>
        <begin position="199"/>
        <end position="222"/>
    </location>
</feature>
<protein>
    <recommendedName>
        <fullName evidence="6">PEP-CTERM protein-sorting domain-containing protein</fullName>
    </recommendedName>
</protein>
<comment type="caution">
    <text evidence="4">The sequence shown here is derived from an EMBL/GenBank/DDBJ whole genome shotgun (WGS) entry which is preliminary data.</text>
</comment>
<dbReference type="Proteomes" id="UP000316714">
    <property type="component" value="Unassembled WGS sequence"/>
</dbReference>
<evidence type="ECO:0000256" key="1">
    <source>
        <dbReference type="SAM" id="MobiDB-lite"/>
    </source>
</evidence>
<accession>A0A5C5VGE1</accession>